<evidence type="ECO:0000313" key="10">
    <source>
        <dbReference type="Proteomes" id="UP000195880"/>
    </source>
</evidence>
<dbReference type="GO" id="GO:0005829">
    <property type="term" value="C:cytosol"/>
    <property type="evidence" value="ECO:0007669"/>
    <property type="project" value="TreeGrafter"/>
</dbReference>
<dbReference type="Pfam" id="PF13193">
    <property type="entry name" value="AMP-binding_C"/>
    <property type="match status" value="1"/>
</dbReference>
<dbReference type="KEGG" id="salf:SMD44_06506"/>
<gene>
    <name evidence="9" type="ORF">SMD44_06506</name>
</gene>
<dbReference type="Pfam" id="PF00550">
    <property type="entry name" value="PP-binding"/>
    <property type="match status" value="1"/>
</dbReference>
<dbReference type="InterPro" id="IPR025110">
    <property type="entry name" value="AMP-bd_C"/>
</dbReference>
<evidence type="ECO:0000313" key="9">
    <source>
        <dbReference type="EMBL" id="ARX87025.1"/>
    </source>
</evidence>
<dbReference type="InterPro" id="IPR029058">
    <property type="entry name" value="AB_hydrolase_fold"/>
</dbReference>
<dbReference type="Gene3D" id="3.30.559.30">
    <property type="entry name" value="Nonribosomal peptide synthetase, condensation domain"/>
    <property type="match status" value="2"/>
</dbReference>
<evidence type="ECO:0000256" key="5">
    <source>
        <dbReference type="ARBA" id="ARBA00022737"/>
    </source>
</evidence>
<dbReference type="GO" id="GO:0008610">
    <property type="term" value="P:lipid biosynthetic process"/>
    <property type="evidence" value="ECO:0007669"/>
    <property type="project" value="UniProtKB-ARBA"/>
</dbReference>
<dbReference type="SUPFAM" id="SSF52777">
    <property type="entry name" value="CoA-dependent acyltransferases"/>
    <property type="match status" value="3"/>
</dbReference>
<dbReference type="InterPro" id="IPR001242">
    <property type="entry name" value="Condensation_dom"/>
</dbReference>
<dbReference type="SUPFAM" id="SSF47336">
    <property type="entry name" value="ACP-like"/>
    <property type="match status" value="1"/>
</dbReference>
<protein>
    <submittedName>
        <fullName evidence="9">Peptide synthetase</fullName>
    </submittedName>
</protein>
<organism evidence="9 10">
    <name type="scientific">Streptomyces alboflavus</name>
    <dbReference type="NCBI Taxonomy" id="67267"/>
    <lineage>
        <taxon>Bacteria</taxon>
        <taxon>Bacillati</taxon>
        <taxon>Actinomycetota</taxon>
        <taxon>Actinomycetes</taxon>
        <taxon>Kitasatosporales</taxon>
        <taxon>Streptomycetaceae</taxon>
        <taxon>Streptomyces</taxon>
    </lineage>
</organism>
<keyword evidence="3" id="KW-0596">Phosphopantetheine</keyword>
<dbReference type="GO" id="GO:0044550">
    <property type="term" value="P:secondary metabolite biosynthetic process"/>
    <property type="evidence" value="ECO:0007669"/>
    <property type="project" value="TreeGrafter"/>
</dbReference>
<dbReference type="Gene3D" id="3.30.559.10">
    <property type="entry name" value="Chloramphenicol acetyltransferase-like domain"/>
    <property type="match status" value="1"/>
</dbReference>
<dbReference type="Proteomes" id="UP000195880">
    <property type="component" value="Chromosome"/>
</dbReference>
<dbReference type="NCBIfam" id="TIGR01720">
    <property type="entry name" value="NRPS-para261"/>
    <property type="match status" value="1"/>
</dbReference>
<dbReference type="InterPro" id="IPR010060">
    <property type="entry name" value="NRPS_synth"/>
</dbReference>
<dbReference type="InterPro" id="IPR009081">
    <property type="entry name" value="PP-bd_ACP"/>
</dbReference>
<comment type="similarity">
    <text evidence="2">Belongs to the ATP-dependent AMP-binding enzyme family.</text>
</comment>
<dbReference type="FunFam" id="3.40.50.980:FF:000001">
    <property type="entry name" value="Non-ribosomal peptide synthetase"/>
    <property type="match status" value="1"/>
</dbReference>
<dbReference type="GO" id="GO:0031177">
    <property type="term" value="F:phosphopantetheine binding"/>
    <property type="evidence" value="ECO:0007669"/>
    <property type="project" value="InterPro"/>
</dbReference>
<dbReference type="Gene3D" id="3.40.50.980">
    <property type="match status" value="2"/>
</dbReference>
<dbReference type="InterPro" id="IPR020806">
    <property type="entry name" value="PKS_PP-bd"/>
</dbReference>
<dbReference type="Gene3D" id="2.30.38.10">
    <property type="entry name" value="Luciferase, Domain 3"/>
    <property type="match status" value="1"/>
</dbReference>
<dbReference type="SMART" id="SM00823">
    <property type="entry name" value="PKS_PP"/>
    <property type="match status" value="1"/>
</dbReference>
<evidence type="ECO:0000256" key="7">
    <source>
        <dbReference type="SAM" id="MobiDB-lite"/>
    </source>
</evidence>
<feature type="domain" description="Carrier" evidence="8">
    <location>
        <begin position="1263"/>
        <end position="1338"/>
    </location>
</feature>
<dbReference type="InterPro" id="IPR020845">
    <property type="entry name" value="AMP-binding_CS"/>
</dbReference>
<feature type="region of interest" description="Disordered" evidence="7">
    <location>
        <begin position="1333"/>
        <end position="1355"/>
    </location>
</feature>
<keyword evidence="4" id="KW-0597">Phosphoprotein</keyword>
<dbReference type="InterPro" id="IPR010071">
    <property type="entry name" value="AA_adenyl_dom"/>
</dbReference>
<dbReference type="SUPFAM" id="SSF56801">
    <property type="entry name" value="Acetyl-CoA synthetase-like"/>
    <property type="match status" value="1"/>
</dbReference>
<dbReference type="Gene3D" id="3.30.300.30">
    <property type="match status" value="1"/>
</dbReference>
<keyword evidence="6" id="KW-0045">Antibiotic biosynthesis</keyword>
<keyword evidence="5" id="KW-0677">Repeat</keyword>
<evidence type="ECO:0000256" key="1">
    <source>
        <dbReference type="ARBA" id="ARBA00001957"/>
    </source>
</evidence>
<dbReference type="EMBL" id="CP021748">
    <property type="protein sequence ID" value="ARX87025.1"/>
    <property type="molecule type" value="Genomic_DNA"/>
</dbReference>
<comment type="cofactor">
    <cofactor evidence="1">
        <name>pantetheine 4'-phosphate</name>
        <dbReference type="ChEBI" id="CHEBI:47942"/>
    </cofactor>
</comment>
<dbReference type="InterPro" id="IPR045851">
    <property type="entry name" value="AMP-bd_C_sf"/>
</dbReference>
<dbReference type="PROSITE" id="PS50075">
    <property type="entry name" value="CARRIER"/>
    <property type="match status" value="1"/>
</dbReference>
<dbReference type="FunFam" id="1.10.1200.10:FF:000005">
    <property type="entry name" value="Nonribosomal peptide synthetase 1"/>
    <property type="match status" value="1"/>
</dbReference>
<dbReference type="PANTHER" id="PTHR45527:SF1">
    <property type="entry name" value="FATTY ACID SYNTHASE"/>
    <property type="match status" value="1"/>
</dbReference>
<dbReference type="InterPro" id="IPR036736">
    <property type="entry name" value="ACP-like_sf"/>
</dbReference>
<evidence type="ECO:0000256" key="6">
    <source>
        <dbReference type="ARBA" id="ARBA00023194"/>
    </source>
</evidence>
<dbReference type="GO" id="GO:0017000">
    <property type="term" value="P:antibiotic biosynthetic process"/>
    <property type="evidence" value="ECO:0007669"/>
    <property type="project" value="UniProtKB-KW"/>
</dbReference>
<dbReference type="InterPro" id="IPR006162">
    <property type="entry name" value="Ppantetheine_attach_site"/>
</dbReference>
<evidence type="ECO:0000256" key="3">
    <source>
        <dbReference type="ARBA" id="ARBA00022450"/>
    </source>
</evidence>
<dbReference type="GO" id="GO:0043041">
    <property type="term" value="P:amino acid activation for nonribosomal peptide biosynthetic process"/>
    <property type="evidence" value="ECO:0007669"/>
    <property type="project" value="TreeGrafter"/>
</dbReference>
<dbReference type="GO" id="GO:0003824">
    <property type="term" value="F:catalytic activity"/>
    <property type="evidence" value="ECO:0007669"/>
    <property type="project" value="InterPro"/>
</dbReference>
<proteinExistence type="inferred from homology"/>
<dbReference type="InterPro" id="IPR000873">
    <property type="entry name" value="AMP-dep_synth/lig_dom"/>
</dbReference>
<evidence type="ECO:0000259" key="8">
    <source>
        <dbReference type="PROSITE" id="PS50075"/>
    </source>
</evidence>
<dbReference type="CDD" id="cd19543">
    <property type="entry name" value="DCL_NRPS"/>
    <property type="match status" value="1"/>
</dbReference>
<name>A0A1Z1WKP1_9ACTN</name>
<dbReference type="Pfam" id="PF00668">
    <property type="entry name" value="Condensation"/>
    <property type="match status" value="2"/>
</dbReference>
<dbReference type="Gene3D" id="3.40.50.1820">
    <property type="entry name" value="alpha/beta hydrolase"/>
    <property type="match status" value="1"/>
</dbReference>
<dbReference type="CDD" id="cd05930">
    <property type="entry name" value="A_NRPS"/>
    <property type="match status" value="1"/>
</dbReference>
<dbReference type="InterPro" id="IPR023213">
    <property type="entry name" value="CAT-like_dom_sf"/>
</dbReference>
<accession>A0A1Z1WKP1</accession>
<dbReference type="Pfam" id="PF00501">
    <property type="entry name" value="AMP-binding"/>
    <property type="match status" value="1"/>
</dbReference>
<sequence>MDVMSTVETVRVRVPVDVTESLLGAVPAAFRGGVNDVLLAGLGLAVTRWRERRGVAESSVLVRLEGHGRQEEIVPGADLSRTVGWFTSVYPVRLDLSGVDVGEAFAGGGAAGGAVKAVKEQLLGVPDKGMGFGLLRYLNPRTAEMLAGCSTGQIGFNYLGRFTGSDMPEHLRGLGFNPAPETSELVALPAPDMPAMVALDVNSVVTPDDGGEQLTTLFSFPSGLLDRVDVEELAGLWVEALSGLVEHVKLPDAGGLTPSDVSLVEVSQAEIEAWEGGFPGLVDVWPQSTLQAGLLFHSRMLEAQTDHESAPGQDDTDPGAGFDSYQMQLVFHLGGRVDAERMRVAGQALLDRYANLRTAFVDSASGDPVQLVLDGVELPWEFVDLSSRAEGEREEAFEEFLKRDHGRHFDPQRPPMLRLTLVTMADERHELVLTAHHALFDGWSLPVLLQDLLRLYGAQGDASVLPRVRSYRDFLAWLARQDRERSVATWATEFEGVEEPTLLAADRGEQDTATGIGTVDAGLSNETARALTRRAAELGVTVNTVVQGAWAVLLGQLTGRDDVVFGTTVSGRPPELADVDSMVGLFINTLPVRVRCAAGDTLADVLKDTQERQAALLDHHYVGLADIQQSTGLSSLFDSLVVFESYPIDRGGLDDANTAAGLSVVGIRPLTTTHYPLTVLATADPHLKLSIQHQEHVFDRSTVEGLVARFVRVLEELVAEPSVRVGAVDVLVEGEREWLAGVHGPAAVVEPVSLVEVFERRVVESPDVPALVCGDVELSYGEVNARANRLARVLVGRGVGPGDVVGLAVSRSVDLPVALLGVLKSGAAYVPLDPAYPGARLGHILDDAAPRLVLTDTEAAGVLTDEDIPKLLVDEADLLTRGEPGDLAEGERVRELSPLDLAYVMYTSGSTGVPKGVGITHGNVVSCLPGLVGAVGVDAPWRMLAGTSVNFDVSVFELFTTWSTGGRAEVVRNVLALAERDRWDLDVISTVPSAFVELADRIAASTRVKTLVFAGEGLSRAVVERAREVLPGVRIVNAYGQSESYYASTHVVSEGGTDPAGGGVPVGRPLGNVRAYVLGAGLGLVPPGVTGELYVAGEGIGRGYRGRAGLTAERFVADPFVSGARMYRTGDLARWNGAGELECVGRADAQIKVRGFRVETGEVEAALAAHPAVAQAVVIAQEVPGVGGGKRLVAYTVPVSPDDSGSAPEAAPRELRAWVAQRLPEYMVPTAFVALDQIPLSPNGKLDRKALPEPELSGETYRAPRTAQEEKLAALFAEALGLEKVGIDDSFFELGGHSLRATRLVGLIRSSLGVEVPIRAVFQNPTIAELAQSMQGRPAAARPRPRPRLRRMTQE</sequence>
<evidence type="ECO:0000256" key="4">
    <source>
        <dbReference type="ARBA" id="ARBA00022553"/>
    </source>
</evidence>
<evidence type="ECO:0000256" key="2">
    <source>
        <dbReference type="ARBA" id="ARBA00006432"/>
    </source>
</evidence>
<dbReference type="FunFam" id="3.30.300.30:FF:000010">
    <property type="entry name" value="Enterobactin synthetase component F"/>
    <property type="match status" value="1"/>
</dbReference>
<keyword evidence="10" id="KW-1185">Reference proteome</keyword>
<feature type="compositionally biased region" description="Basic residues" evidence="7">
    <location>
        <begin position="1343"/>
        <end position="1355"/>
    </location>
</feature>
<dbReference type="NCBIfam" id="TIGR01733">
    <property type="entry name" value="AA-adenyl-dom"/>
    <property type="match status" value="1"/>
</dbReference>
<dbReference type="PROSITE" id="PS00012">
    <property type="entry name" value="PHOSPHOPANTETHEINE"/>
    <property type="match status" value="1"/>
</dbReference>
<dbReference type="PANTHER" id="PTHR45527">
    <property type="entry name" value="NONRIBOSOMAL PEPTIDE SYNTHETASE"/>
    <property type="match status" value="1"/>
</dbReference>
<reference evidence="9 10" key="1">
    <citation type="submission" date="2017-05" db="EMBL/GenBank/DDBJ databases">
        <title>Streptomyces alboflavus Genome sequencing and assembly.</title>
        <authorList>
            <person name="Wang Y."/>
            <person name="Du B."/>
            <person name="Ding Y."/>
            <person name="Liu H."/>
            <person name="Hou Q."/>
            <person name="Liu K."/>
            <person name="Wang C."/>
            <person name="Yao L."/>
        </authorList>
    </citation>
    <scope>NUCLEOTIDE SEQUENCE [LARGE SCALE GENOMIC DNA]</scope>
    <source>
        <strain evidence="9 10">MDJK44</strain>
    </source>
</reference>
<dbReference type="PROSITE" id="PS00455">
    <property type="entry name" value="AMP_BINDING"/>
    <property type="match status" value="1"/>
</dbReference>